<dbReference type="AlphaFoldDB" id="A0A3R9LB28"/>
<dbReference type="SUPFAM" id="SSF53756">
    <property type="entry name" value="UDP-Glycosyltransferase/glycogen phosphorylase"/>
    <property type="match status" value="1"/>
</dbReference>
<evidence type="ECO:0000313" key="2">
    <source>
        <dbReference type="EMBL" id="RSJ07921.1"/>
    </source>
</evidence>
<dbReference type="EMBL" id="RJPV01000006">
    <property type="protein sequence ID" value="RSJ89154.1"/>
    <property type="molecule type" value="Genomic_DNA"/>
</dbReference>
<sequence>MYNMSRIVTIHPVKEIHRYGFESTQVYRARIARHLGLDYVHLISSPQLRPDWKKDLIKLGFLEKELLCVPHSFSDIGHADLSVRPESLTLADGDQVELNEDGFVASVTLGDGSGRYYYTKGPFLFEDFKEKELRWYHENGELALEGRFIDPFKEPSPVTIFYPEYIYRIGGEIRSEEDLLVKFLAGWAKQIDLFIRDQQIVPKPSLWRYMENTDKNYYEVVHENVMRDLRLANLRKTNKYLVASEMLTDTLAKQGYDTKFLPPMFTEKLGQLRKIGPVLDYCLVGHMGEGKNVELVIEAFIELYKRGSKAQITFYGGTEERLEELRNRYDLPPTIHFKGIVDEVPYHLHQCYLSASYTELFANACIEALSQGLLALLSDVEIAHRFYANQSNAINLFKTKSELIQEMEEMEEPDFYLSNEKNLALASRYSLEKVAQIYRELLDRNF</sequence>
<dbReference type="Pfam" id="PF00534">
    <property type="entry name" value="Glycos_transf_1"/>
    <property type="match status" value="1"/>
</dbReference>
<dbReference type="EMBL" id="RJOG01000003">
    <property type="protein sequence ID" value="RSJ07921.1"/>
    <property type="molecule type" value="Genomic_DNA"/>
</dbReference>
<accession>A0A3R9LB28</accession>
<proteinExistence type="predicted"/>
<dbReference type="InterPro" id="IPR001296">
    <property type="entry name" value="Glyco_trans_1"/>
</dbReference>
<name>A0A3R9LB28_STRMT</name>
<dbReference type="RefSeq" id="WP_260468970.1">
    <property type="nucleotide sequence ID" value="NZ_RJPV01000006.1"/>
</dbReference>
<dbReference type="Gene3D" id="3.40.50.2000">
    <property type="entry name" value="Glycogen Phosphorylase B"/>
    <property type="match status" value="1"/>
</dbReference>
<reference evidence="4 5" key="1">
    <citation type="submission" date="2018-11" db="EMBL/GenBank/DDBJ databases">
        <title>Species Designations Belie Phenotypic and Genotypic Heterogeneity in Oral Streptococci.</title>
        <authorList>
            <person name="Velsko I."/>
        </authorList>
    </citation>
    <scope>NUCLEOTIDE SEQUENCE [LARGE SCALE GENOMIC DNA]</scope>
    <source>
        <strain evidence="2 5">BCC07</strain>
        <strain evidence="3 4">BCC30</strain>
    </source>
</reference>
<evidence type="ECO:0000313" key="3">
    <source>
        <dbReference type="EMBL" id="RSJ89154.1"/>
    </source>
</evidence>
<gene>
    <name evidence="2" type="primary">gtf1_1</name>
    <name evidence="3" type="ORF">D8789_07960</name>
    <name evidence="2" type="ORF">D8837_01420</name>
</gene>
<comment type="caution">
    <text evidence="2">The sequence shown here is derived from an EMBL/GenBank/DDBJ whole genome shotgun (WGS) entry which is preliminary data.</text>
</comment>
<protein>
    <submittedName>
        <fullName evidence="2">Glycosyltransferase Gtf1</fullName>
    </submittedName>
</protein>
<dbReference type="Proteomes" id="UP000271977">
    <property type="component" value="Unassembled WGS sequence"/>
</dbReference>
<dbReference type="Proteomes" id="UP000273244">
    <property type="component" value="Unassembled WGS sequence"/>
</dbReference>
<evidence type="ECO:0000313" key="5">
    <source>
        <dbReference type="Proteomes" id="UP000273244"/>
    </source>
</evidence>
<organism evidence="2 5">
    <name type="scientific">Streptococcus mitis</name>
    <dbReference type="NCBI Taxonomy" id="28037"/>
    <lineage>
        <taxon>Bacteria</taxon>
        <taxon>Bacillati</taxon>
        <taxon>Bacillota</taxon>
        <taxon>Bacilli</taxon>
        <taxon>Lactobacillales</taxon>
        <taxon>Streptococcaceae</taxon>
        <taxon>Streptococcus</taxon>
        <taxon>Streptococcus mitis group</taxon>
    </lineage>
</organism>
<feature type="domain" description="Glycosyl transferase family 1" evidence="1">
    <location>
        <begin position="282"/>
        <end position="394"/>
    </location>
</feature>
<evidence type="ECO:0000259" key="1">
    <source>
        <dbReference type="Pfam" id="PF00534"/>
    </source>
</evidence>
<keyword evidence="2" id="KW-0808">Transferase</keyword>
<dbReference type="GO" id="GO:0016757">
    <property type="term" value="F:glycosyltransferase activity"/>
    <property type="evidence" value="ECO:0007669"/>
    <property type="project" value="InterPro"/>
</dbReference>
<evidence type="ECO:0000313" key="4">
    <source>
        <dbReference type="Proteomes" id="UP000271977"/>
    </source>
</evidence>